<dbReference type="GO" id="GO:0006508">
    <property type="term" value="P:proteolysis"/>
    <property type="evidence" value="ECO:0007669"/>
    <property type="project" value="UniProtKB-KW"/>
</dbReference>
<evidence type="ECO:0000259" key="7">
    <source>
        <dbReference type="PROSITE" id="PS50207"/>
    </source>
</evidence>
<dbReference type="InterPro" id="IPR002138">
    <property type="entry name" value="Pept_C14_p10"/>
</dbReference>
<dbReference type="PROSITE" id="PS50207">
    <property type="entry name" value="CASPASE_P10"/>
    <property type="match status" value="1"/>
</dbReference>
<evidence type="ECO:0000256" key="5">
    <source>
        <dbReference type="RuleBase" id="RU003971"/>
    </source>
</evidence>
<evidence type="ECO:0000256" key="2">
    <source>
        <dbReference type="ARBA" id="ARBA00022670"/>
    </source>
</evidence>
<dbReference type="SMART" id="SM00115">
    <property type="entry name" value="CASc"/>
    <property type="match status" value="1"/>
</dbReference>
<dbReference type="Gene3D" id="3.40.50.1460">
    <property type="match status" value="1"/>
</dbReference>
<dbReference type="PROSITE" id="PS50208">
    <property type="entry name" value="CASPASE_P20"/>
    <property type="match status" value="1"/>
</dbReference>
<feature type="compositionally biased region" description="Low complexity" evidence="6">
    <location>
        <begin position="37"/>
        <end position="49"/>
    </location>
</feature>
<dbReference type="OrthoDB" id="6044770at2759"/>
<feature type="domain" description="Caspase family p10" evidence="7">
    <location>
        <begin position="542"/>
        <end position="624"/>
    </location>
</feature>
<name>A0A9N9TIU2_PHYSR</name>
<dbReference type="Pfam" id="PF00656">
    <property type="entry name" value="Peptidase_C14"/>
    <property type="match status" value="1"/>
</dbReference>
<dbReference type="InterPro" id="IPR015917">
    <property type="entry name" value="Pept_C14A"/>
</dbReference>
<sequence>MSFLKELWNRYMTTNAQYMSSSDVSDSESEETSCNRNDTNTISDTNDNTPVTQPVPIIQGDEETDAAVRIPISLPSAQSVLTLEKLYEIESELDDLEIVSLLFLLSDEEDVHWCIQQLMLMEKGGSKKILSKWVTNKFGRGENWQNKMVEALCVIKNYYVLNGLGFEKRHVIDHFLPKHVHSIHINQLRKCCYLICDNLDSNDTKRFLENLNDSFKRRRIAFEEIESGFLEIHFLNWERRGILDMQEVRSILKLMSEERLYNLVDVLLRPLENSTPSMATIEDRSLANSSIENSSSHSREMSFEIPNNSESLIHAMGATALNRSRKPSSCTSVDNYNIRSEGNDKKIVENESSVKKKCYIKEEIDDNDVYPVDPQNPGVVLIINQEFFYRDIDPLYKNLLPPDIQGNLAERLGSSMDKDRLEEVFKKFGFRVETLENLTHLELIKEIKRVTKSITKESSLIICIMSHGDKGTVYGSNSCRVKVSEIQEIMDCYNKKNLKGKPKILILQSCQGLECQILETEEDLDEDRVNITTDGPSSGYRDMYIFWSTIKGYASIRNKKTGSWFIQAFCEELDNYGDSEHFQDICTKVKKRVTGQTWKKNDMMKIGMTPIDHSTLVHKFYFPKRVH</sequence>
<feature type="region of interest" description="Disordered" evidence="6">
    <location>
        <begin position="19"/>
        <end position="51"/>
    </location>
</feature>
<comment type="similarity">
    <text evidence="1 5">Belongs to the peptidase C14A family.</text>
</comment>
<dbReference type="InterPro" id="IPR011600">
    <property type="entry name" value="Pept_C14_caspase"/>
</dbReference>
<keyword evidence="10" id="KW-1185">Reference proteome</keyword>
<gene>
    <name evidence="9" type="ORF">PHYEVI_LOCUS5344</name>
</gene>
<keyword evidence="3" id="KW-0053">Apoptosis</keyword>
<dbReference type="EMBL" id="OU900095">
    <property type="protein sequence ID" value="CAG9858957.1"/>
    <property type="molecule type" value="Genomic_DNA"/>
</dbReference>
<dbReference type="PRINTS" id="PR00376">
    <property type="entry name" value="IL1BCENZYME"/>
</dbReference>
<dbReference type="PANTHER" id="PTHR47901:SF8">
    <property type="entry name" value="CASPASE-3"/>
    <property type="match status" value="1"/>
</dbReference>
<dbReference type="InterPro" id="IPR002398">
    <property type="entry name" value="Pept_C14"/>
</dbReference>
<evidence type="ECO:0008006" key="11">
    <source>
        <dbReference type="Google" id="ProtNLM"/>
    </source>
</evidence>
<dbReference type="Pfam" id="PF23724">
    <property type="entry name" value="Dredd_2nd"/>
    <property type="match status" value="1"/>
</dbReference>
<accession>A0A9N9TIU2</accession>
<dbReference type="AlphaFoldDB" id="A0A9N9TIU2"/>
<evidence type="ECO:0000256" key="1">
    <source>
        <dbReference type="ARBA" id="ARBA00010134"/>
    </source>
</evidence>
<keyword evidence="4" id="KW-0378">Hydrolase</keyword>
<reference evidence="9" key="1">
    <citation type="submission" date="2022-01" db="EMBL/GenBank/DDBJ databases">
        <authorList>
            <person name="King R."/>
        </authorList>
    </citation>
    <scope>NUCLEOTIDE SEQUENCE</scope>
</reference>
<feature type="domain" description="Caspase family p20" evidence="8">
    <location>
        <begin position="376"/>
        <end position="514"/>
    </location>
</feature>
<evidence type="ECO:0000256" key="6">
    <source>
        <dbReference type="SAM" id="MobiDB-lite"/>
    </source>
</evidence>
<protein>
    <recommendedName>
        <fullName evidence="11">Caspase-8</fullName>
    </recommendedName>
</protein>
<proteinExistence type="inferred from homology"/>
<dbReference type="PANTHER" id="PTHR47901">
    <property type="entry name" value="CASPASE RECRUITMENT DOMAIN-CONTAINING PROTEIN 18"/>
    <property type="match status" value="1"/>
</dbReference>
<dbReference type="InterPro" id="IPR001309">
    <property type="entry name" value="Pept_C14_p20"/>
</dbReference>
<evidence type="ECO:0000313" key="10">
    <source>
        <dbReference type="Proteomes" id="UP001153712"/>
    </source>
</evidence>
<evidence type="ECO:0000256" key="4">
    <source>
        <dbReference type="ARBA" id="ARBA00022801"/>
    </source>
</evidence>
<dbReference type="SUPFAM" id="SSF52129">
    <property type="entry name" value="Caspase-like"/>
    <property type="match status" value="1"/>
</dbReference>
<evidence type="ECO:0000259" key="8">
    <source>
        <dbReference type="PROSITE" id="PS50208"/>
    </source>
</evidence>
<dbReference type="InterPro" id="IPR029030">
    <property type="entry name" value="Caspase-like_dom_sf"/>
</dbReference>
<dbReference type="InterPro" id="IPR056259">
    <property type="entry name" value="Dredd_N"/>
</dbReference>
<dbReference type="Proteomes" id="UP001153712">
    <property type="component" value="Chromosome 2"/>
</dbReference>
<dbReference type="Pfam" id="PF23725">
    <property type="entry name" value="Dredd_N"/>
    <property type="match status" value="1"/>
</dbReference>
<dbReference type="GO" id="GO:0004197">
    <property type="term" value="F:cysteine-type endopeptidase activity"/>
    <property type="evidence" value="ECO:0007669"/>
    <property type="project" value="InterPro"/>
</dbReference>
<organism evidence="9 10">
    <name type="scientific">Phyllotreta striolata</name>
    <name type="common">Striped flea beetle</name>
    <name type="synonym">Crioceris striolata</name>
    <dbReference type="NCBI Taxonomy" id="444603"/>
    <lineage>
        <taxon>Eukaryota</taxon>
        <taxon>Metazoa</taxon>
        <taxon>Ecdysozoa</taxon>
        <taxon>Arthropoda</taxon>
        <taxon>Hexapoda</taxon>
        <taxon>Insecta</taxon>
        <taxon>Pterygota</taxon>
        <taxon>Neoptera</taxon>
        <taxon>Endopterygota</taxon>
        <taxon>Coleoptera</taxon>
        <taxon>Polyphaga</taxon>
        <taxon>Cucujiformia</taxon>
        <taxon>Chrysomeloidea</taxon>
        <taxon>Chrysomelidae</taxon>
        <taxon>Galerucinae</taxon>
        <taxon>Alticini</taxon>
        <taxon>Phyllotreta</taxon>
    </lineage>
</organism>
<evidence type="ECO:0000313" key="9">
    <source>
        <dbReference type="EMBL" id="CAG9858957.1"/>
    </source>
</evidence>
<dbReference type="InterPro" id="IPR056260">
    <property type="entry name" value="Dredd_2nd"/>
</dbReference>
<keyword evidence="2" id="KW-0645">Protease</keyword>
<evidence type="ECO:0000256" key="3">
    <source>
        <dbReference type="ARBA" id="ARBA00022703"/>
    </source>
</evidence>
<dbReference type="GO" id="GO:0006915">
    <property type="term" value="P:apoptotic process"/>
    <property type="evidence" value="ECO:0007669"/>
    <property type="project" value="UniProtKB-KW"/>
</dbReference>